<organism evidence="3">
    <name type="scientific">viral metagenome</name>
    <dbReference type="NCBI Taxonomy" id="1070528"/>
    <lineage>
        <taxon>unclassified sequences</taxon>
        <taxon>metagenomes</taxon>
        <taxon>organismal metagenomes</taxon>
    </lineage>
</organism>
<accession>A0A6C0KC13</accession>
<dbReference type="CDD" id="cd00009">
    <property type="entry name" value="AAA"/>
    <property type="match status" value="1"/>
</dbReference>
<dbReference type="InterPro" id="IPR003593">
    <property type="entry name" value="AAA+_ATPase"/>
</dbReference>
<dbReference type="Gene3D" id="3.40.50.300">
    <property type="entry name" value="P-loop containing nucleotide triphosphate hydrolases"/>
    <property type="match status" value="1"/>
</dbReference>
<dbReference type="SUPFAM" id="SSF52540">
    <property type="entry name" value="P-loop containing nucleoside triphosphate hydrolases"/>
    <property type="match status" value="1"/>
</dbReference>
<dbReference type="Pfam" id="PF00004">
    <property type="entry name" value="AAA"/>
    <property type="match status" value="1"/>
</dbReference>
<proteinExistence type="predicted"/>
<evidence type="ECO:0000259" key="2">
    <source>
        <dbReference type="SMART" id="SM00382"/>
    </source>
</evidence>
<evidence type="ECO:0000313" key="3">
    <source>
        <dbReference type="EMBL" id="QHU15562.1"/>
    </source>
</evidence>
<dbReference type="GO" id="GO:0005524">
    <property type="term" value="F:ATP binding"/>
    <property type="evidence" value="ECO:0007669"/>
    <property type="project" value="InterPro"/>
</dbReference>
<dbReference type="GO" id="GO:0016887">
    <property type="term" value="F:ATP hydrolysis activity"/>
    <property type="evidence" value="ECO:0007669"/>
    <property type="project" value="InterPro"/>
</dbReference>
<feature type="domain" description="AAA+ ATPase" evidence="2">
    <location>
        <begin position="35"/>
        <end position="164"/>
    </location>
</feature>
<sequence length="260" mass="29672">MVMYSEVFRPNTLDDVIGYIDEKKQLKEYLTSTNYTKSVILSGPPGIGKTTLALCAARTFGLDPLEINASRSIRSFEDVEKIKDACKSAVNIHSFILGETQRRTCVIFDEVDGSDPHAQNKIVEWVRDPTRKVHIICTGNELPTIFKRNTDCIDNIRCFPPRPADLQSFFPNEDIPTLMKECYHDVRRMIHRIQYGVSDVIPKFVSPPTGLQLEQSFLMKQRMFGLTDPLHEYRNDRQDIAHSSKTSLKYKIGGKNVDTV</sequence>
<dbReference type="InterPro" id="IPR003959">
    <property type="entry name" value="ATPase_AAA_core"/>
</dbReference>
<dbReference type="PANTHER" id="PTHR23389:SF6">
    <property type="entry name" value="REPLICATION FACTOR C SUBUNIT 1"/>
    <property type="match status" value="1"/>
</dbReference>
<protein>
    <recommendedName>
        <fullName evidence="2">AAA+ ATPase domain-containing protein</fullName>
    </recommendedName>
</protein>
<evidence type="ECO:0000256" key="1">
    <source>
        <dbReference type="ARBA" id="ARBA00022705"/>
    </source>
</evidence>
<name>A0A6C0KC13_9ZZZZ</name>
<dbReference type="AlphaFoldDB" id="A0A6C0KC13"/>
<dbReference type="GO" id="GO:0006260">
    <property type="term" value="P:DNA replication"/>
    <property type="evidence" value="ECO:0007669"/>
    <property type="project" value="UniProtKB-KW"/>
</dbReference>
<dbReference type="EMBL" id="MN740866">
    <property type="protein sequence ID" value="QHU15562.1"/>
    <property type="molecule type" value="Genomic_DNA"/>
</dbReference>
<reference evidence="3" key="1">
    <citation type="journal article" date="2020" name="Nature">
        <title>Giant virus diversity and host interactions through global metagenomics.</title>
        <authorList>
            <person name="Schulz F."/>
            <person name="Roux S."/>
            <person name="Paez-Espino D."/>
            <person name="Jungbluth S."/>
            <person name="Walsh D.A."/>
            <person name="Denef V.J."/>
            <person name="McMahon K.D."/>
            <person name="Konstantinidis K.T."/>
            <person name="Eloe-Fadrosh E.A."/>
            <person name="Kyrpides N.C."/>
            <person name="Woyke T."/>
        </authorList>
    </citation>
    <scope>NUCLEOTIDE SEQUENCE</scope>
    <source>
        <strain evidence="3">GVMAG-S-3300002307-41</strain>
    </source>
</reference>
<dbReference type="SMART" id="SM00382">
    <property type="entry name" value="AAA"/>
    <property type="match status" value="1"/>
</dbReference>
<dbReference type="PANTHER" id="PTHR23389">
    <property type="entry name" value="CHROMOSOME TRANSMISSION FIDELITY FACTOR 18"/>
    <property type="match status" value="1"/>
</dbReference>
<dbReference type="InterPro" id="IPR027417">
    <property type="entry name" value="P-loop_NTPase"/>
</dbReference>
<keyword evidence="1" id="KW-0235">DNA replication</keyword>